<comment type="caution">
    <text evidence="1">The sequence shown here is derived from an EMBL/GenBank/DDBJ whole genome shotgun (WGS) entry which is preliminary data.</text>
</comment>
<gene>
    <name evidence="1" type="ORF">OU798_04435</name>
</gene>
<organism evidence="1 2">
    <name type="scientific">Draconibacterium aestuarii</name>
    <dbReference type="NCBI Taxonomy" id="2998507"/>
    <lineage>
        <taxon>Bacteria</taxon>
        <taxon>Pseudomonadati</taxon>
        <taxon>Bacteroidota</taxon>
        <taxon>Bacteroidia</taxon>
        <taxon>Marinilabiliales</taxon>
        <taxon>Prolixibacteraceae</taxon>
        <taxon>Draconibacterium</taxon>
    </lineage>
</organism>
<evidence type="ECO:0000313" key="2">
    <source>
        <dbReference type="Proteomes" id="UP001145087"/>
    </source>
</evidence>
<dbReference type="Proteomes" id="UP001145087">
    <property type="component" value="Unassembled WGS sequence"/>
</dbReference>
<name>A0A9X3F2X7_9BACT</name>
<protein>
    <submittedName>
        <fullName evidence="1">Abi-alpha family protein</fullName>
    </submittedName>
</protein>
<evidence type="ECO:0000313" key="1">
    <source>
        <dbReference type="EMBL" id="MCY1719574.1"/>
    </source>
</evidence>
<dbReference type="EMBL" id="JAPOHD010000008">
    <property type="protein sequence ID" value="MCY1719574.1"/>
    <property type="molecule type" value="Genomic_DNA"/>
</dbReference>
<proteinExistence type="predicted"/>
<dbReference type="InterPro" id="IPR025506">
    <property type="entry name" value="Abi_alpha"/>
</dbReference>
<dbReference type="Pfam" id="PF14337">
    <property type="entry name" value="Abi_alpha"/>
    <property type="match status" value="1"/>
</dbReference>
<keyword evidence="2" id="KW-1185">Reference proteome</keyword>
<sequence>MLEPESTQRAIEAVKPFLEKLVNPPLNELGLLFQDKVRLWRFNNQLKIVAKAQKMVEEHKIPVQPISLKILSPLLDMCSLEEDENLQDMWAHLLANYANKELHLKSTIFPYILSQLSSREAIVLNDNYQKVDLNNFEKKSSGNNSFELEEYEIMNLLRLRLLTEKYSTNVALASVAPGLSSVIRVNTQLTPLADEFLKACTKIRS</sequence>
<dbReference type="AlphaFoldDB" id="A0A9X3F2X7"/>
<dbReference type="RefSeq" id="WP_343331912.1">
    <property type="nucleotide sequence ID" value="NZ_JAPOHD010000008.1"/>
</dbReference>
<accession>A0A9X3F2X7</accession>
<reference evidence="1" key="1">
    <citation type="submission" date="2022-11" db="EMBL/GenBank/DDBJ databases">
        <title>Marilongibacter aestuarii gen. nov., sp. nov., isolated from tidal flat sediment.</title>
        <authorList>
            <person name="Jiayan W."/>
        </authorList>
    </citation>
    <scope>NUCLEOTIDE SEQUENCE</scope>
    <source>
        <strain evidence="1">Z1-6</strain>
    </source>
</reference>